<feature type="domain" description="Major facilitator superfamily (MFS) profile" evidence="10">
    <location>
        <begin position="34"/>
        <end position="526"/>
    </location>
</feature>
<feature type="transmembrane region" description="Helical" evidence="9">
    <location>
        <begin position="1598"/>
        <end position="1620"/>
    </location>
</feature>
<feature type="transmembrane region" description="Helical" evidence="9">
    <location>
        <begin position="68"/>
        <end position="87"/>
    </location>
</feature>
<feature type="transmembrane region" description="Helical" evidence="9">
    <location>
        <begin position="327"/>
        <end position="349"/>
    </location>
</feature>
<feature type="transmembrane region" description="Helical" evidence="9">
    <location>
        <begin position="2076"/>
        <end position="2103"/>
    </location>
</feature>
<evidence type="ECO:0000256" key="6">
    <source>
        <dbReference type="ARBA" id="ARBA00022847"/>
    </source>
</evidence>
<feature type="transmembrane region" description="Helical" evidence="9">
    <location>
        <begin position="289"/>
        <end position="312"/>
    </location>
</feature>
<feature type="transmembrane region" description="Helical" evidence="9">
    <location>
        <begin position="1369"/>
        <end position="1391"/>
    </location>
</feature>
<feature type="transmembrane region" description="Helical" evidence="9">
    <location>
        <begin position="2142"/>
        <end position="2166"/>
    </location>
</feature>
<evidence type="ECO:0000313" key="11">
    <source>
        <dbReference type="EMBL" id="QCD91009.1"/>
    </source>
</evidence>
<feature type="transmembrane region" description="Helical" evidence="9">
    <location>
        <begin position="974"/>
        <end position="992"/>
    </location>
</feature>
<dbReference type="NCBIfam" id="TIGR00879">
    <property type="entry name" value="SP"/>
    <property type="match status" value="4"/>
</dbReference>
<feature type="transmembrane region" description="Helical" evidence="9">
    <location>
        <begin position="157"/>
        <end position="175"/>
    </location>
</feature>
<feature type="transmembrane region" description="Helical" evidence="9">
    <location>
        <begin position="481"/>
        <end position="497"/>
    </location>
</feature>
<comment type="similarity">
    <text evidence="2">Belongs to the major facilitator superfamily. Sugar transporter (TC 2.A.1.1) family.</text>
</comment>
<evidence type="ECO:0000256" key="8">
    <source>
        <dbReference type="ARBA" id="ARBA00023136"/>
    </source>
</evidence>
<feature type="transmembrane region" description="Helical" evidence="9">
    <location>
        <begin position="1311"/>
        <end position="1329"/>
    </location>
</feature>
<dbReference type="EMBL" id="CP039348">
    <property type="protein sequence ID" value="QCD91009.1"/>
    <property type="molecule type" value="Genomic_DNA"/>
</dbReference>
<feature type="transmembrane region" description="Helical" evidence="9">
    <location>
        <begin position="1573"/>
        <end position="1591"/>
    </location>
</feature>
<feature type="transmembrane region" description="Helical" evidence="9">
    <location>
        <begin position="2015"/>
        <end position="2037"/>
    </location>
</feature>
<keyword evidence="7 9" id="KW-1133">Transmembrane helix</keyword>
<keyword evidence="8 9" id="KW-0472">Membrane</keyword>
<feature type="transmembrane region" description="Helical" evidence="9">
    <location>
        <begin position="123"/>
        <end position="145"/>
    </location>
</feature>
<evidence type="ECO:0000313" key="12">
    <source>
        <dbReference type="Proteomes" id="UP000501690"/>
    </source>
</evidence>
<feature type="transmembrane region" description="Helical" evidence="9">
    <location>
        <begin position="998"/>
        <end position="1020"/>
    </location>
</feature>
<sequence>MIEKEKNGQCQLPKENGNGENGDNHTFNSYACACVLASTIISGTFGYETGVMAGAVLFIKEELLISDVQVGLLVGILNVFALPGCMVAGRTSDYLGRRYTIILASIIFLSGSILMGYGPSYLILIIGRSIVGFGVGFASMIAPLYSAEISSPSHRGFLTSLPDVSLNFGLLFGYVSNYFLGKLTLKLGWRTMLALPAIPSLVLVILMLKLAESPRWLVMQGRVGEARKVLMLVSNTKEEAEQRLKEIKKAAGIDEKCSQDIVEVPKKSRSGAGALKELLWKPSAPVRRIVIAAIGVHMFQQICGIEGILLYSPRVFERAGMIGKSNLLLATVGMGISQALFTFISAFLLDRVGRRILLLISAGGVVVTLLGLGVCMAMVEHSKEKQLWAIRFIIVFIYICVAFVGLGIGPVTWVYSSEIFPLRLRAQVIAVMSGVLVFIKEDLGINDLQVQLLAGMLHACALPGCMAAGRTSDYKGRRMTIILSCIIFSLGSILMAYGPSYLIVMIGNCILGVAVGFSLIIAPLYSAEISPPSYRGFLTSLPELSINIGLLFGYVSNFVFEKLSLKLGWRIMVVIPLLPSLCLIILMLKLVESPRWLVMQGRVGDARKVLLVISNTREEAEQRLKEIKGDVGIDEKCTQDIVEVPKKTRSGAGALKELFCKPSPPVRRILIAAIGVHGFLQLGGIGAILLYGPRIFERTGITDKSKLMLTTVGIGATKVIFSFISIFFLDKVGRRVLFVVSAGGMVVSFLGLGICFTIMEYSSENAVWSISFTIVVIYLLVAFMTIGIGPATWVYSAEILPLRFRAQGLAVCVTVNRITNVIVLTSFISVYKKITMGGTFFLFVAINVLAFWFYCTLPETKGRSLEDMETVFGKKSHSFFSMSSEDKNTNGQQFTENGDSHRRLNKYACASVLAASIISSMFGYGVMSGALIFIQEDLGISDLQIQLLVGMAHLCGLPGSLIAGRIADHIGRRYTIIVACIAFLLGSILMGYGQPYAILMIGNCIVGVGVSFAMVVAPLYGAEISPPSSRGFFTSLPTLAVNTGFLLGYLSNYFFQKLSLRLGWRMMVAVPAAPSLCLILLMLKLVESPRWLVMQGRVGEARKVLLLVSNAKEEAEQRLREIKNVVGIDGNCTLDIVEVPKKTSSGKGALKELFFKAPPVVRRILVAAVGLHLFLRLGGSAVILLYGPRVFERTGITDKSTLMLANVGIGVSKVVFSLISIFLSDKFGRKILLLMSAVAPVTWVYSSEIFPLRFRAQGLNTGVMSGAMIFIKEEFGTSDTRQEVLAGILNLCALVGSLAAGRACDYFGRRYTISLASFLFMTGSILMGYGPNYAILMLGRCVAGIGVGFALMIAPVYSAEMSSAKSRGFLASLPELGIGIGILLGYVANYFLGKLSLKLGWRLMLGIAAVPSLVLALGILLMPESPRWLVVQGHLGKAKKVLLKVSNTEQEAEIRFKDIKIAAGVTDENCAEETVKAPQKNNGEGVWKELLVRPSSSVRWMLIAAVGVHFFQHATGIEAVMLYSPRIFKKAGVTTKDKLLLTTIGVGVTKIIFSTIATFFLDRVGRRRLLLSSTGGMVCSLAVLGFSLTMVHISQEKLLWALSLSIVATYSFVASFNMGLGPVTWVYSSEIFPLKLRAQGVSIGVAVNRVMNAAIAMSFISIYKTLTIGGAFFMFAGISILALFFFYFFLPETKGKALEEMEMVFSKNYTRNVAAETDLSQNVFHCIVWLASPQSDYTGVMSGALIFIREELGISDTQQELLAGILNVCALVGSLVAGRTADIIGRRYTISLASILFLVGSVLMGYGPNYAILMAGRCVAGLGVGFALLMAPIYSGEISSAEARGFLSSLPELCIGIGILLGYIINYLLGKLPLKLGWRLMLGIAAAPSLALAVGILAMPESPRWLVVKGHLAKAKKVLVKISDSEEEAELRFREIKSAAGIDENCTEETVKLSRNSSGEGVWKELILRPSYAVRRMLIAAVGIHFFEHATGIEAVMLYSHRIFKIAGVTSKDKLLLATIGIGVTKVSCLIVATFFLDKIGRRRLLFISTGGMIVSLSLLGFSLTMVDKSHEKLTWALVLSLVGTYVYVAFFNLGLAPVTWVYGSEIFPLRLRAQGASIGVAVNRLTNAAISMSFISIYKKITIGGAFFLFAGTSILAMLFFFFFLPETKGKALEEMEMVFGQKTERNAAAAAATTETTEPEQNA</sequence>
<evidence type="ECO:0000256" key="5">
    <source>
        <dbReference type="ARBA" id="ARBA00022692"/>
    </source>
</evidence>
<feature type="transmembrane region" description="Helical" evidence="9">
    <location>
        <begin position="907"/>
        <end position="933"/>
    </location>
</feature>
<dbReference type="InterPro" id="IPR005828">
    <property type="entry name" value="MFS_sugar_transport-like"/>
</dbReference>
<feature type="transmembrane region" description="Helical" evidence="9">
    <location>
        <begin position="356"/>
        <end position="379"/>
    </location>
</feature>
<feature type="transmembrane region" description="Helical" evidence="9">
    <location>
        <begin position="1788"/>
        <end position="1806"/>
    </location>
</feature>
<evidence type="ECO:0000256" key="9">
    <source>
        <dbReference type="SAM" id="Phobius"/>
    </source>
</evidence>
<feature type="transmembrane region" description="Helical" evidence="9">
    <location>
        <begin position="187"/>
        <end position="208"/>
    </location>
</feature>
<dbReference type="InterPro" id="IPR050814">
    <property type="entry name" value="Myo-inositol_Transporter"/>
</dbReference>
<feature type="transmembrane region" description="Helical" evidence="9">
    <location>
        <begin position="669"/>
        <end position="692"/>
    </location>
</feature>
<feature type="transmembrane region" description="Helical" evidence="9">
    <location>
        <begin position="567"/>
        <end position="591"/>
    </location>
</feature>
<feature type="transmembrane region" description="Helical" evidence="9">
    <location>
        <begin position="1403"/>
        <end position="1422"/>
    </location>
</feature>
<feature type="domain" description="Major facilitator superfamily (MFS) profile" evidence="10">
    <location>
        <begin position="1722"/>
        <end position="2170"/>
    </location>
</feature>
<feature type="transmembrane region" description="Helical" evidence="9">
    <location>
        <begin position="808"/>
        <end position="828"/>
    </location>
</feature>
<feature type="transmembrane region" description="Helical" evidence="9">
    <location>
        <begin position="736"/>
        <end position="759"/>
    </location>
</feature>
<proteinExistence type="inferred from homology"/>
<dbReference type="PROSITE" id="PS50850">
    <property type="entry name" value="MFS"/>
    <property type="match status" value="4"/>
</dbReference>
<reference evidence="11 12" key="1">
    <citation type="submission" date="2019-04" db="EMBL/GenBank/DDBJ databases">
        <title>An improved genome assembly and genetic linkage map for asparagus bean, Vigna unguiculata ssp. sesquipedialis.</title>
        <authorList>
            <person name="Xia Q."/>
            <person name="Zhang R."/>
            <person name="Dong Y."/>
        </authorList>
    </citation>
    <scope>NUCLEOTIDE SEQUENCE [LARGE SCALE GENOMIC DNA]</scope>
    <source>
        <tissue evidence="11">Leaf</tissue>
    </source>
</reference>
<dbReference type="PANTHER" id="PTHR48020:SF49">
    <property type="entry name" value="SUGAR TRANSPORTER"/>
    <property type="match status" value="1"/>
</dbReference>
<feature type="domain" description="Major facilitator superfamily (MFS) profile" evidence="10">
    <location>
        <begin position="909"/>
        <end position="1236"/>
    </location>
</feature>
<keyword evidence="12" id="KW-1185">Reference proteome</keyword>
<dbReference type="InterPro" id="IPR003663">
    <property type="entry name" value="Sugar/inositol_transpt"/>
</dbReference>
<dbReference type="PANTHER" id="PTHR48020">
    <property type="entry name" value="PROTON MYO-INOSITOL COTRANSPORTER"/>
    <property type="match status" value="1"/>
</dbReference>
<feature type="transmembrane region" description="Helical" evidence="9">
    <location>
        <begin position="1284"/>
        <end position="1304"/>
    </location>
</feature>
<dbReference type="InterPro" id="IPR036259">
    <property type="entry name" value="MFS_trans_sf"/>
</dbReference>
<organism evidence="11 12">
    <name type="scientific">Vigna unguiculata</name>
    <name type="common">Cowpea</name>
    <dbReference type="NCBI Taxonomy" id="3917"/>
    <lineage>
        <taxon>Eukaryota</taxon>
        <taxon>Viridiplantae</taxon>
        <taxon>Streptophyta</taxon>
        <taxon>Embryophyta</taxon>
        <taxon>Tracheophyta</taxon>
        <taxon>Spermatophyta</taxon>
        <taxon>Magnoliopsida</taxon>
        <taxon>eudicotyledons</taxon>
        <taxon>Gunneridae</taxon>
        <taxon>Pentapetalae</taxon>
        <taxon>rosids</taxon>
        <taxon>fabids</taxon>
        <taxon>Fabales</taxon>
        <taxon>Fabaceae</taxon>
        <taxon>Papilionoideae</taxon>
        <taxon>50 kb inversion clade</taxon>
        <taxon>NPAAA clade</taxon>
        <taxon>indigoferoid/millettioid clade</taxon>
        <taxon>Phaseoleae</taxon>
        <taxon>Vigna</taxon>
    </lineage>
</organism>
<feature type="transmembrane region" description="Helical" evidence="9">
    <location>
        <begin position="707"/>
        <end position="729"/>
    </location>
</feature>
<feature type="transmembrane region" description="Helical" evidence="9">
    <location>
        <begin position="1640"/>
        <end position="1663"/>
    </location>
</feature>
<feature type="transmembrane region" description="Helical" evidence="9">
    <location>
        <begin position="537"/>
        <end position="555"/>
    </location>
</feature>
<feature type="transmembrane region" description="Helical" evidence="9">
    <location>
        <begin position="771"/>
        <end position="796"/>
    </location>
</feature>
<evidence type="ECO:0000256" key="1">
    <source>
        <dbReference type="ARBA" id="ARBA00004141"/>
    </source>
</evidence>
<dbReference type="PROSITE" id="PS00217">
    <property type="entry name" value="SUGAR_TRANSPORT_2"/>
    <property type="match status" value="4"/>
</dbReference>
<dbReference type="PRINTS" id="PR00171">
    <property type="entry name" value="SUGRTRNSPORT"/>
</dbReference>
<dbReference type="Gene3D" id="1.20.1250.20">
    <property type="entry name" value="MFS general substrate transporter like domains"/>
    <property type="match status" value="5"/>
</dbReference>
<feature type="transmembrane region" description="Helical" evidence="9">
    <location>
        <begin position="1202"/>
        <end position="1224"/>
    </location>
</feature>
<keyword evidence="4" id="KW-0762">Sugar transport</keyword>
<dbReference type="SUPFAM" id="SSF103473">
    <property type="entry name" value="MFS general substrate transporter"/>
    <property type="match status" value="5"/>
</dbReference>
<feature type="transmembrane region" description="Helical" evidence="9">
    <location>
        <begin position="1877"/>
        <end position="1899"/>
    </location>
</feature>
<feature type="transmembrane region" description="Helical" evidence="9">
    <location>
        <begin position="1032"/>
        <end position="1050"/>
    </location>
</feature>
<dbReference type="Pfam" id="PF00083">
    <property type="entry name" value="Sugar_tr"/>
    <property type="match status" value="5"/>
</dbReference>
<dbReference type="InterPro" id="IPR005829">
    <property type="entry name" value="Sugar_transporter_CS"/>
</dbReference>
<dbReference type="PROSITE" id="PS00216">
    <property type="entry name" value="SUGAR_TRANSPORT_1"/>
    <property type="match status" value="3"/>
</dbReference>
<dbReference type="InterPro" id="IPR020846">
    <property type="entry name" value="MFS_dom"/>
</dbReference>
<feature type="transmembrane region" description="Helical" evidence="9">
    <location>
        <begin position="945"/>
        <end position="967"/>
    </location>
</feature>
<feature type="transmembrane region" description="Helical" evidence="9">
    <location>
        <begin position="834"/>
        <end position="855"/>
    </location>
</feature>
<keyword evidence="3" id="KW-0813">Transport</keyword>
<dbReference type="GO" id="GO:0015293">
    <property type="term" value="F:symporter activity"/>
    <property type="evidence" value="ECO:0007669"/>
    <property type="project" value="UniProtKB-KW"/>
</dbReference>
<feature type="transmembrane region" description="Helical" evidence="9">
    <location>
        <begin position="99"/>
        <end position="117"/>
    </location>
</feature>
<evidence type="ECO:0000256" key="2">
    <source>
        <dbReference type="ARBA" id="ARBA00010992"/>
    </source>
</evidence>
<gene>
    <name evidence="11" type="ORF">DEO72_LG4g1971</name>
</gene>
<feature type="transmembrane region" description="Helical" evidence="9">
    <location>
        <begin position="1335"/>
        <end position="1357"/>
    </location>
</feature>
<keyword evidence="5 9" id="KW-0812">Transmembrane</keyword>
<protein>
    <submittedName>
        <fullName evidence="11">MFS transporter</fullName>
    </submittedName>
</protein>
<dbReference type="Proteomes" id="UP000501690">
    <property type="component" value="Linkage Group LG4"/>
</dbReference>
<keyword evidence="6" id="KW-0769">Symport</keyword>
<feature type="transmembrane region" description="Helical" evidence="9">
    <location>
        <begin position="1812"/>
        <end position="1834"/>
    </location>
</feature>
<feature type="transmembrane region" description="Helical" evidence="9">
    <location>
        <begin position="391"/>
        <end position="415"/>
    </location>
</feature>
<feature type="transmembrane region" description="Helical" evidence="9">
    <location>
        <begin position="1539"/>
        <end position="1561"/>
    </location>
</feature>
<dbReference type="FunFam" id="1.20.1250.20:FF:000025">
    <property type="entry name" value="probable polyol transporter 4"/>
    <property type="match status" value="4"/>
</dbReference>
<evidence type="ECO:0000256" key="4">
    <source>
        <dbReference type="ARBA" id="ARBA00022597"/>
    </source>
</evidence>
<evidence type="ECO:0000256" key="3">
    <source>
        <dbReference type="ARBA" id="ARBA00022448"/>
    </source>
</evidence>
<feature type="transmembrane region" description="Helical" evidence="9">
    <location>
        <begin position="1670"/>
        <end position="1690"/>
    </location>
</feature>
<feature type="transmembrane region" description="Helical" evidence="9">
    <location>
        <begin position="1846"/>
        <end position="1865"/>
    </location>
</feature>
<feature type="transmembrane region" description="Helical" evidence="9">
    <location>
        <begin position="1231"/>
        <end position="1250"/>
    </location>
</feature>
<comment type="subcellular location">
    <subcellularLocation>
        <location evidence="1">Membrane</location>
        <topology evidence="1">Multi-pass membrane protein</topology>
    </subcellularLocation>
</comment>
<feature type="transmembrane region" description="Helical" evidence="9">
    <location>
        <begin position="503"/>
        <end position="525"/>
    </location>
</feature>
<feature type="transmembrane region" description="Helical" evidence="9">
    <location>
        <begin position="2044"/>
        <end position="2064"/>
    </location>
</feature>
<evidence type="ECO:0000259" key="10">
    <source>
        <dbReference type="PROSITE" id="PS50850"/>
    </source>
</evidence>
<feature type="transmembrane region" description="Helical" evidence="9">
    <location>
        <begin position="1164"/>
        <end position="1187"/>
    </location>
</feature>
<feature type="domain" description="Major facilitator superfamily (MFS) profile" evidence="10">
    <location>
        <begin position="1232"/>
        <end position="1694"/>
    </location>
</feature>
<dbReference type="GO" id="GO:0016020">
    <property type="term" value="C:membrane"/>
    <property type="evidence" value="ECO:0007669"/>
    <property type="project" value="UniProtKB-SubCell"/>
</dbReference>
<feature type="transmembrane region" description="Helical" evidence="9">
    <location>
        <begin position="1978"/>
        <end position="2000"/>
    </location>
</feature>
<feature type="transmembrane region" description="Helical" evidence="9">
    <location>
        <begin position="1062"/>
        <end position="1083"/>
    </location>
</feature>
<evidence type="ECO:0000256" key="7">
    <source>
        <dbReference type="ARBA" id="ARBA00022989"/>
    </source>
</evidence>
<name>A0A4D6LQ37_VIGUN</name>
<accession>A0A4D6LQ37</accession>